<keyword evidence="8" id="KW-0520">NAD</keyword>
<dbReference type="CDD" id="cd06572">
    <property type="entry name" value="Histidinol_dh"/>
    <property type="match status" value="1"/>
</dbReference>
<evidence type="ECO:0000256" key="1">
    <source>
        <dbReference type="ARBA" id="ARBA00003850"/>
    </source>
</evidence>
<feature type="binding site" evidence="8">
    <location>
        <position position="183"/>
    </location>
    <ligand>
        <name>NAD(+)</name>
        <dbReference type="ChEBI" id="CHEBI:57540"/>
    </ligand>
</feature>
<feature type="binding site" evidence="8">
    <location>
        <position position="121"/>
    </location>
    <ligand>
        <name>NAD(+)</name>
        <dbReference type="ChEBI" id="CHEBI:57540"/>
    </ligand>
</feature>
<feature type="binding site" evidence="8">
    <location>
        <position position="412"/>
    </location>
    <ligand>
        <name>Zn(2+)</name>
        <dbReference type="ChEBI" id="CHEBI:29105"/>
    </ligand>
</feature>
<sequence length="423" mass="46227">MKIQKVTGDLTLKRSVDSGTEEQRATVQSIIHTVRSQGDRALRELTEKFDGARMFSLKVTQEEVNEAYEQLPKQMIDIIKEAADNIFTFHQKQLRQTWMYTDQSGSILGQKMTPLDSAGVYVPGGTAAYPSSVLMNVMPAKVAGVKRVVMVSPPGRDGRLPAGVLVAADIAGVKEIYKVGGAQAVAALAYGTETIRSVDKITGPGNIYVALAKREVFGDVDIDMIAGPSEIAVLADDTACPREIAADLLSQAEHDPRASSVLVTTSERLAEETAAEVERQLKELPREEIARASIDSYGSIYVAKDMEKAVETINQLAPEHLEIMTEHALQIVKDIRHAGAIFVGRYSSEPIGDYFAGPNHVLPTNGTARFSSPLNVDDFMKKSSIIMYSEQAYNKNYQKIAAFARLEGLEAHARAVEIRAEKK</sequence>
<dbReference type="InterPro" id="IPR001692">
    <property type="entry name" value="Histidinol_DH_CS"/>
</dbReference>
<dbReference type="PANTHER" id="PTHR21256:SF2">
    <property type="entry name" value="HISTIDINE BIOSYNTHESIS TRIFUNCTIONAL PROTEIN"/>
    <property type="match status" value="1"/>
</dbReference>
<dbReference type="PIRSF" id="PIRSF000099">
    <property type="entry name" value="Histidinol_dh"/>
    <property type="match status" value="1"/>
</dbReference>
<evidence type="ECO:0000256" key="8">
    <source>
        <dbReference type="HAMAP-Rule" id="MF_01024"/>
    </source>
</evidence>
<feature type="binding site" evidence="8">
    <location>
        <position position="320"/>
    </location>
    <ligand>
        <name>substrate</name>
    </ligand>
</feature>
<reference evidence="11 12" key="1">
    <citation type="submission" date="2024-02" db="EMBL/GenBank/DDBJ databases">
        <title>Seven novel Bacillus-like species.</title>
        <authorList>
            <person name="Liu G."/>
        </authorList>
    </citation>
    <scope>NUCLEOTIDE SEQUENCE [LARGE SCALE GENOMIC DNA]</scope>
    <source>
        <strain evidence="11 12">FJAT-52991</strain>
    </source>
</reference>
<evidence type="ECO:0000256" key="4">
    <source>
        <dbReference type="ARBA" id="ARBA00022723"/>
    </source>
</evidence>
<feature type="binding site" evidence="8">
    <location>
        <position position="251"/>
    </location>
    <ligand>
        <name>Zn(2+)</name>
        <dbReference type="ChEBI" id="CHEBI:29105"/>
    </ligand>
</feature>
<feature type="binding site" evidence="8">
    <location>
        <position position="353"/>
    </location>
    <ligand>
        <name>Zn(2+)</name>
        <dbReference type="ChEBI" id="CHEBI:29105"/>
    </ligand>
</feature>
<dbReference type="RefSeq" id="WP_338754822.1">
    <property type="nucleotide sequence ID" value="NZ_CP147404.1"/>
</dbReference>
<comment type="similarity">
    <text evidence="2 8 9 10">Belongs to the histidinol dehydrogenase family.</text>
</comment>
<proteinExistence type="inferred from homology"/>
<evidence type="ECO:0000256" key="10">
    <source>
        <dbReference type="RuleBase" id="RU004175"/>
    </source>
</evidence>
<dbReference type="EC" id="1.1.1.23" evidence="3 8"/>
<keyword evidence="8" id="KW-0368">Histidine biosynthesis</keyword>
<comment type="pathway">
    <text evidence="8">Amino-acid biosynthesis; L-histidine biosynthesis; L-histidine from 5-phospho-alpha-D-ribose 1-diphosphate: step 9/9.</text>
</comment>
<organism evidence="11 12">
    <name type="scientific">Bacillus kandeliae</name>
    <dbReference type="NCBI Taxonomy" id="3129297"/>
    <lineage>
        <taxon>Bacteria</taxon>
        <taxon>Bacillati</taxon>
        <taxon>Bacillota</taxon>
        <taxon>Bacilli</taxon>
        <taxon>Bacillales</taxon>
        <taxon>Bacillaceae</taxon>
        <taxon>Bacillus</taxon>
    </lineage>
</organism>
<dbReference type="Gene3D" id="1.20.5.1300">
    <property type="match status" value="1"/>
</dbReference>
<dbReference type="InterPro" id="IPR016161">
    <property type="entry name" value="Ald_DH/histidinol_DH"/>
</dbReference>
<feature type="binding site" evidence="8">
    <location>
        <position position="407"/>
    </location>
    <ligand>
        <name>substrate</name>
    </ligand>
</feature>
<evidence type="ECO:0000256" key="9">
    <source>
        <dbReference type="PIRNR" id="PIRNR000099"/>
    </source>
</evidence>
<dbReference type="PROSITE" id="PS00611">
    <property type="entry name" value="HISOL_DEHYDROGENASE"/>
    <property type="match status" value="1"/>
</dbReference>
<dbReference type="PRINTS" id="PR00083">
    <property type="entry name" value="HOLDHDRGNASE"/>
</dbReference>
<feature type="binding site" evidence="8">
    <location>
        <position position="229"/>
    </location>
    <ligand>
        <name>substrate</name>
    </ligand>
</feature>
<evidence type="ECO:0000256" key="2">
    <source>
        <dbReference type="ARBA" id="ARBA00010178"/>
    </source>
</evidence>
<gene>
    <name evidence="8 11" type="primary">hisD</name>
    <name evidence="11" type="ORF">WDJ61_15920</name>
</gene>
<comment type="function">
    <text evidence="1 8">Catalyzes the sequential NAD-dependent oxidations of L-histidinol to L-histidinaldehyde and then to L-histidine.</text>
</comment>
<dbReference type="InterPro" id="IPR012131">
    <property type="entry name" value="Hstdl_DH"/>
</dbReference>
<comment type="cofactor">
    <cofactor evidence="8">
        <name>Zn(2+)</name>
        <dbReference type="ChEBI" id="CHEBI:29105"/>
    </cofactor>
    <text evidence="8">Binds 1 zinc ion per subunit.</text>
</comment>
<dbReference type="EMBL" id="CP147404">
    <property type="protein sequence ID" value="WXB94940.1"/>
    <property type="molecule type" value="Genomic_DNA"/>
</dbReference>
<comment type="catalytic activity">
    <reaction evidence="7 8">
        <text>L-histidinol + 2 NAD(+) + H2O = L-histidine + 2 NADH + 3 H(+)</text>
        <dbReference type="Rhea" id="RHEA:20641"/>
        <dbReference type="ChEBI" id="CHEBI:15377"/>
        <dbReference type="ChEBI" id="CHEBI:15378"/>
        <dbReference type="ChEBI" id="CHEBI:57540"/>
        <dbReference type="ChEBI" id="CHEBI:57595"/>
        <dbReference type="ChEBI" id="CHEBI:57699"/>
        <dbReference type="ChEBI" id="CHEBI:57945"/>
        <dbReference type="EC" id="1.1.1.23"/>
    </reaction>
</comment>
<protein>
    <recommendedName>
        <fullName evidence="3 8">Histidinol dehydrogenase</fullName>
        <shortName evidence="8">HDH</shortName>
        <ecNumber evidence="3 8">1.1.1.23</ecNumber>
    </recommendedName>
</protein>
<dbReference type="NCBIfam" id="TIGR00069">
    <property type="entry name" value="hisD"/>
    <property type="match status" value="1"/>
</dbReference>
<dbReference type="HAMAP" id="MF_01024">
    <property type="entry name" value="HisD"/>
    <property type="match status" value="1"/>
</dbReference>
<dbReference type="Pfam" id="PF00815">
    <property type="entry name" value="Histidinol_dh"/>
    <property type="match status" value="1"/>
</dbReference>
<evidence type="ECO:0000256" key="7">
    <source>
        <dbReference type="ARBA" id="ARBA00049489"/>
    </source>
</evidence>
<dbReference type="SUPFAM" id="SSF53720">
    <property type="entry name" value="ALDH-like"/>
    <property type="match status" value="1"/>
</dbReference>
<keyword evidence="8" id="KW-0028">Amino-acid biosynthesis</keyword>
<keyword evidence="12" id="KW-1185">Reference proteome</keyword>
<evidence type="ECO:0000256" key="6">
    <source>
        <dbReference type="ARBA" id="ARBA00023002"/>
    </source>
</evidence>
<accession>A0ABZ2NCF3</accession>
<feature type="binding site" evidence="8">
    <location>
        <position position="353"/>
    </location>
    <ligand>
        <name>substrate</name>
    </ligand>
</feature>
<keyword evidence="5 8" id="KW-0862">Zinc</keyword>
<feature type="binding site" evidence="8">
    <location>
        <position position="206"/>
    </location>
    <ligand>
        <name>NAD(+)</name>
        <dbReference type="ChEBI" id="CHEBI:57540"/>
    </ligand>
</feature>
<dbReference type="PANTHER" id="PTHR21256">
    <property type="entry name" value="HISTIDINOL DEHYDROGENASE HDH"/>
    <property type="match status" value="1"/>
</dbReference>
<dbReference type="InterPro" id="IPR022695">
    <property type="entry name" value="Histidinol_DH_monofunct"/>
</dbReference>
<feature type="active site" description="Proton acceptor" evidence="8">
    <location>
        <position position="319"/>
    </location>
</feature>
<dbReference type="GO" id="GO:0004399">
    <property type="term" value="F:histidinol dehydrogenase activity"/>
    <property type="evidence" value="ECO:0007669"/>
    <property type="project" value="UniProtKB-EC"/>
</dbReference>
<feature type="binding site" evidence="8">
    <location>
        <position position="254"/>
    </location>
    <ligand>
        <name>Zn(2+)</name>
        <dbReference type="ChEBI" id="CHEBI:29105"/>
    </ligand>
</feature>
<feature type="active site" description="Proton acceptor" evidence="8">
    <location>
        <position position="320"/>
    </location>
</feature>
<feature type="binding site" evidence="8">
    <location>
        <position position="412"/>
    </location>
    <ligand>
        <name>substrate</name>
    </ligand>
</feature>
<feature type="binding site" evidence="8">
    <location>
        <position position="254"/>
    </location>
    <ligand>
        <name>substrate</name>
    </ligand>
</feature>
<name>A0ABZ2NCF3_9BACI</name>
<keyword evidence="4 8" id="KW-0479">Metal-binding</keyword>
<evidence type="ECO:0000313" key="12">
    <source>
        <dbReference type="Proteomes" id="UP001387364"/>
    </source>
</evidence>
<keyword evidence="6 8" id="KW-0560">Oxidoreductase</keyword>
<dbReference type="Gene3D" id="3.40.50.1980">
    <property type="entry name" value="Nitrogenase molybdenum iron protein domain"/>
    <property type="match status" value="2"/>
</dbReference>
<evidence type="ECO:0000313" key="11">
    <source>
        <dbReference type="EMBL" id="WXB94940.1"/>
    </source>
</evidence>
<dbReference type="Proteomes" id="UP001387364">
    <property type="component" value="Chromosome"/>
</dbReference>
<evidence type="ECO:0000256" key="5">
    <source>
        <dbReference type="ARBA" id="ARBA00022833"/>
    </source>
</evidence>
<evidence type="ECO:0000256" key="3">
    <source>
        <dbReference type="ARBA" id="ARBA00012965"/>
    </source>
</evidence>
<feature type="binding site" evidence="8">
    <location>
        <position position="251"/>
    </location>
    <ligand>
        <name>substrate</name>
    </ligand>
</feature>